<gene>
    <name evidence="2" type="ORF">HMPREF1541_01377</name>
</gene>
<dbReference type="PANTHER" id="PTHR42070">
    <property type="entry name" value="FILAMENT ASSOCIATED PROTEIN, PUTATIVE (AFU_ORTHOLOGUE AFUA_8G06630)-RELATED"/>
    <property type="match status" value="1"/>
</dbReference>
<dbReference type="CDD" id="cd14688">
    <property type="entry name" value="bZIP_YAP"/>
    <property type="match status" value="1"/>
</dbReference>
<reference evidence="2 3" key="1">
    <citation type="submission" date="2013-03" db="EMBL/GenBank/DDBJ databases">
        <title>The Genome Sequence of Phialophora europaea CBS 101466.</title>
        <authorList>
            <consortium name="The Broad Institute Genomics Platform"/>
            <person name="Cuomo C."/>
            <person name="de Hoog S."/>
            <person name="Gorbushina A."/>
            <person name="Walker B."/>
            <person name="Young S.K."/>
            <person name="Zeng Q."/>
            <person name="Gargeya S."/>
            <person name="Fitzgerald M."/>
            <person name="Haas B."/>
            <person name="Abouelleil A."/>
            <person name="Allen A.W."/>
            <person name="Alvarado L."/>
            <person name="Arachchi H.M."/>
            <person name="Berlin A.M."/>
            <person name="Chapman S.B."/>
            <person name="Gainer-Dewar J."/>
            <person name="Goldberg J."/>
            <person name="Griggs A."/>
            <person name="Gujja S."/>
            <person name="Hansen M."/>
            <person name="Howarth C."/>
            <person name="Imamovic A."/>
            <person name="Ireland A."/>
            <person name="Larimer J."/>
            <person name="McCowan C."/>
            <person name="Murphy C."/>
            <person name="Pearson M."/>
            <person name="Poon T.W."/>
            <person name="Priest M."/>
            <person name="Roberts A."/>
            <person name="Saif S."/>
            <person name="Shea T."/>
            <person name="Sisk P."/>
            <person name="Sykes S."/>
            <person name="Wortman J."/>
            <person name="Nusbaum C."/>
            <person name="Birren B."/>
        </authorList>
    </citation>
    <scope>NUCLEOTIDE SEQUENCE [LARGE SCALE GENOMIC DNA]</scope>
    <source>
        <strain evidence="2 3">CBS 101466</strain>
    </source>
</reference>
<dbReference type="RefSeq" id="XP_008711898.1">
    <property type="nucleotide sequence ID" value="XM_008713676.1"/>
</dbReference>
<dbReference type="HOGENOM" id="CLU_1069645_0_0_1"/>
<organism evidence="2 3">
    <name type="scientific">Cyphellophora europaea (strain CBS 101466)</name>
    <name type="common">Phialophora europaea</name>
    <dbReference type="NCBI Taxonomy" id="1220924"/>
    <lineage>
        <taxon>Eukaryota</taxon>
        <taxon>Fungi</taxon>
        <taxon>Dikarya</taxon>
        <taxon>Ascomycota</taxon>
        <taxon>Pezizomycotina</taxon>
        <taxon>Eurotiomycetes</taxon>
        <taxon>Chaetothyriomycetidae</taxon>
        <taxon>Chaetothyriales</taxon>
        <taxon>Cyphellophoraceae</taxon>
        <taxon>Cyphellophora</taxon>
    </lineage>
</organism>
<name>W2SEM7_CYPE1</name>
<dbReference type="PANTHER" id="PTHR42070:SF1">
    <property type="entry name" value="FILAMENT ASSOCIATED PROTEIN, PUTATIVE (AFU_ORTHOLOGUE AFUA_8G06630)-RELATED"/>
    <property type="match status" value="1"/>
</dbReference>
<dbReference type="InParanoid" id="W2SEM7"/>
<dbReference type="AlphaFoldDB" id="W2SEM7"/>
<evidence type="ECO:0000313" key="3">
    <source>
        <dbReference type="Proteomes" id="UP000030752"/>
    </source>
</evidence>
<evidence type="ECO:0008006" key="4">
    <source>
        <dbReference type="Google" id="ProtNLM"/>
    </source>
</evidence>
<feature type="compositionally biased region" description="Polar residues" evidence="1">
    <location>
        <begin position="7"/>
        <end position="32"/>
    </location>
</feature>
<evidence type="ECO:0000256" key="1">
    <source>
        <dbReference type="SAM" id="MobiDB-lite"/>
    </source>
</evidence>
<dbReference type="OrthoDB" id="4505928at2759"/>
<sequence>MAAGNTELPSKQSRPGETQDTLPTPHQSTARTEQNHKQRNLANQRNFRSRRKEYVLELEQKVRDYEREGVVATEKVQHAARSLQAENAALRQLIQQGLGWDAGAVDRYVAHAVMGGRVEPLLQPTTQFHAGPQLHIEPKCEDYDYATSRWQGSDYYGSSVPATSESTTPGDAMSCEDAATILAEFRAQAVDLELIKRELGCEPVNDCRCSISHGALFAKMADSM</sequence>
<dbReference type="eggNOG" id="ENOG502SA8A">
    <property type="taxonomic scope" value="Eukaryota"/>
</dbReference>
<feature type="region of interest" description="Disordered" evidence="1">
    <location>
        <begin position="1"/>
        <end position="48"/>
    </location>
</feature>
<dbReference type="InterPro" id="IPR046347">
    <property type="entry name" value="bZIP_sf"/>
</dbReference>
<dbReference type="Proteomes" id="UP000030752">
    <property type="component" value="Unassembled WGS sequence"/>
</dbReference>
<dbReference type="GO" id="GO:0003700">
    <property type="term" value="F:DNA-binding transcription factor activity"/>
    <property type="evidence" value="ECO:0007669"/>
    <property type="project" value="InterPro"/>
</dbReference>
<dbReference type="Gene3D" id="1.20.5.170">
    <property type="match status" value="1"/>
</dbReference>
<keyword evidence="3" id="KW-1185">Reference proteome</keyword>
<dbReference type="EMBL" id="KB822711">
    <property type="protein sequence ID" value="ETN47186.1"/>
    <property type="molecule type" value="Genomic_DNA"/>
</dbReference>
<dbReference type="SUPFAM" id="SSF57959">
    <property type="entry name" value="Leucine zipper domain"/>
    <property type="match status" value="1"/>
</dbReference>
<proteinExistence type="predicted"/>
<dbReference type="STRING" id="1220924.W2SEM7"/>
<dbReference type="GeneID" id="19968716"/>
<protein>
    <recommendedName>
        <fullName evidence="4">BZIP domain-containing protein</fullName>
    </recommendedName>
</protein>
<evidence type="ECO:0000313" key="2">
    <source>
        <dbReference type="EMBL" id="ETN47186.1"/>
    </source>
</evidence>
<accession>W2SEM7</accession>
<dbReference type="VEuPathDB" id="FungiDB:HMPREF1541_01377"/>